<comment type="catalytic activity">
    <reaction evidence="6">
        <text>Endonucleolytic cleavage of RNA, removing 5'-extranucleotides from tRNA precursor.</text>
        <dbReference type="EC" id="3.1.26.5"/>
    </reaction>
</comment>
<dbReference type="InterPro" id="IPR002738">
    <property type="entry name" value="RNase_P_p30"/>
</dbReference>
<dbReference type="AlphaFoldDB" id="F8AJ73"/>
<dbReference type="OrthoDB" id="85765at2157"/>
<name>F8AJ73_PYRYC</name>
<dbReference type="GO" id="GO:0001682">
    <property type="term" value="P:tRNA 5'-leader removal"/>
    <property type="evidence" value="ECO:0007669"/>
    <property type="project" value="UniProtKB-UniRule"/>
</dbReference>
<dbReference type="Proteomes" id="UP000008386">
    <property type="component" value="Chromosome"/>
</dbReference>
<dbReference type="HOGENOM" id="CLU_1302679_0_0_2"/>
<keyword evidence="8" id="KW-1185">Reference proteome</keyword>
<evidence type="ECO:0000256" key="6">
    <source>
        <dbReference type="HAMAP-Rule" id="MF_00756"/>
    </source>
</evidence>
<evidence type="ECO:0000256" key="4">
    <source>
        <dbReference type="ARBA" id="ARBA00022759"/>
    </source>
</evidence>
<evidence type="ECO:0000256" key="3">
    <source>
        <dbReference type="ARBA" id="ARBA00022722"/>
    </source>
</evidence>
<keyword evidence="2 6" id="KW-0819">tRNA processing</keyword>
<keyword evidence="4 6" id="KW-0255">Endonuclease</keyword>
<dbReference type="KEGG" id="pya:PYCH_08290"/>
<dbReference type="EMBL" id="CP002779">
    <property type="protein sequence ID" value="AEH24514.1"/>
    <property type="molecule type" value="Genomic_DNA"/>
</dbReference>
<dbReference type="Gene3D" id="3.20.20.140">
    <property type="entry name" value="Metal-dependent hydrolases"/>
    <property type="match status" value="1"/>
</dbReference>
<dbReference type="STRING" id="529709.PYCH_08290"/>
<dbReference type="GO" id="GO:0030677">
    <property type="term" value="C:ribonuclease P complex"/>
    <property type="evidence" value="ECO:0007669"/>
    <property type="project" value="UniProtKB-UniRule"/>
</dbReference>
<evidence type="ECO:0000313" key="8">
    <source>
        <dbReference type="Proteomes" id="UP000008386"/>
    </source>
</evidence>
<gene>
    <name evidence="6" type="primary">rnp3</name>
    <name evidence="7" type="ordered locus">PYCH_08290</name>
</gene>
<keyword evidence="3 6" id="KW-0540">Nuclease</keyword>
<comment type="subcellular location">
    <subcellularLocation>
        <location evidence="6">Cytoplasm</location>
    </subcellularLocation>
</comment>
<dbReference type="InterPro" id="IPR016195">
    <property type="entry name" value="Pol/histidinol_Pase-like"/>
</dbReference>
<organism evidence="7 8">
    <name type="scientific">Pyrococcus yayanosii (strain CH1 / JCM 16557)</name>
    <dbReference type="NCBI Taxonomy" id="529709"/>
    <lineage>
        <taxon>Archaea</taxon>
        <taxon>Methanobacteriati</taxon>
        <taxon>Methanobacteriota</taxon>
        <taxon>Thermococci</taxon>
        <taxon>Thermococcales</taxon>
        <taxon>Thermococcaceae</taxon>
        <taxon>Pyrococcus</taxon>
    </lineage>
</organism>
<accession>F8AJ73</accession>
<comment type="subunit">
    <text evidence="6">Consists of a catalytic RNA component and at least 4-5 protein subunits.</text>
</comment>
<protein>
    <recommendedName>
        <fullName evidence="6">Ribonuclease P protein component 3</fullName>
        <shortName evidence="6">RNase P component 3</shortName>
        <ecNumber evidence="6">3.1.26.5</ecNumber>
    </recommendedName>
    <alternativeName>
        <fullName evidence="6">Rpp30</fullName>
    </alternativeName>
</protein>
<evidence type="ECO:0000256" key="5">
    <source>
        <dbReference type="ARBA" id="ARBA00022801"/>
    </source>
</evidence>
<dbReference type="NCBIfam" id="NF003023">
    <property type="entry name" value="PRK03892.1"/>
    <property type="match status" value="1"/>
</dbReference>
<dbReference type="EC" id="3.1.26.5" evidence="6"/>
<dbReference type="Pfam" id="PF01876">
    <property type="entry name" value="RNase_P_p30"/>
    <property type="match status" value="1"/>
</dbReference>
<evidence type="ECO:0000313" key="7">
    <source>
        <dbReference type="EMBL" id="AEH24514.1"/>
    </source>
</evidence>
<comment type="function">
    <text evidence="6">Part of ribonuclease P, a protein complex that generates mature tRNA molecules by cleaving their 5'-ends.</text>
</comment>
<keyword evidence="5 6" id="KW-0378">Hydrolase</keyword>
<reference evidence="7 8" key="1">
    <citation type="journal article" date="2011" name="J. Bacteriol.">
        <title>Complete genome sequence of the obligate piezophilic hyperthermophilic archaeon Pyrococcus yayanosii CH1.</title>
        <authorList>
            <person name="Jun X."/>
            <person name="Lupeng L."/>
            <person name="Minjuan X."/>
            <person name="Oger P."/>
            <person name="Fengping W."/>
            <person name="Jebbar M."/>
            <person name="Xiang X."/>
        </authorList>
    </citation>
    <scope>NUCLEOTIDE SEQUENCE [LARGE SCALE GENOMIC DNA]</scope>
    <source>
        <strain evidence="8">CH1 / JCM 16557</strain>
    </source>
</reference>
<proteinExistence type="inferred from homology"/>
<dbReference type="GO" id="GO:0004526">
    <property type="term" value="F:ribonuclease P activity"/>
    <property type="evidence" value="ECO:0007669"/>
    <property type="project" value="UniProtKB-UniRule"/>
</dbReference>
<dbReference type="GO" id="GO:0005737">
    <property type="term" value="C:cytoplasm"/>
    <property type="evidence" value="ECO:0007669"/>
    <property type="project" value="UniProtKB-SubCell"/>
</dbReference>
<dbReference type="HAMAP" id="MF_00756">
    <property type="entry name" value="RNase_P_3"/>
    <property type="match status" value="1"/>
</dbReference>
<dbReference type="InterPro" id="IPR023539">
    <property type="entry name" value="RNase_P_comp-3_arc"/>
</dbReference>
<dbReference type="SUPFAM" id="SSF89550">
    <property type="entry name" value="PHP domain-like"/>
    <property type="match status" value="1"/>
</dbReference>
<sequence length="211" mass="23951">MKMVEMDVRSEDAYELARKWFDEVVFTMELSLKEEPDIGELKERVRELRGEYGKIALLVITERPSLIKTLRQRIGKVLLYVQGGNLRVVRYAIETGVDAIIGPWLGRRDPGFDHVLARLAAKKGVAVGFPMGPLLRASPYERATMLKFMARVWRLVDKYGVPRFLTSSAGNRWEVRGPRELMSLGIALGMDPAQAKASLSFYPLSLLERLK</sequence>
<dbReference type="eggNOG" id="arCOG00307">
    <property type="taxonomic scope" value="Archaea"/>
</dbReference>
<keyword evidence="1 6" id="KW-0963">Cytoplasm</keyword>
<evidence type="ECO:0000256" key="2">
    <source>
        <dbReference type="ARBA" id="ARBA00022694"/>
    </source>
</evidence>
<evidence type="ECO:0000256" key="1">
    <source>
        <dbReference type="ARBA" id="ARBA00022490"/>
    </source>
</evidence>
<comment type="similarity">
    <text evidence="6">Belongs to the eukaryotic/archaeal RNase P protein component 3 family.</text>
</comment>
<dbReference type="RefSeq" id="WP_013905571.1">
    <property type="nucleotide sequence ID" value="NC_015680.1"/>
</dbReference>
<dbReference type="GeneID" id="10837404"/>